<dbReference type="InterPro" id="IPR036919">
    <property type="entry name" value="Ribo_uL30_ferredoxin-like_sf"/>
</dbReference>
<dbReference type="NCBIfam" id="TIGR01310">
    <property type="entry name" value="uL30_euk"/>
    <property type="match status" value="1"/>
</dbReference>
<sequence>DRYEEKGENEIGNNMAALKAKRAKNAAAVKKRIMKKLKETKLVSYIDSVNRDSDNRDSDNSDSDSENKKKRIELRARTLKYEKEYEEERRQIIELKREARKNNCFYREAEKKVVFVIRLKGVNKLPPKVKSVFRLLRLLQVHNGVFVKVNKATKEMLKIVEPYVTYGYPSLSTVRNLIYKRGYIKDGKVRRYSRKKIQNNEDISKHLGKYNVHGIEDMIYQIYTCGSVFKKVNNFLWAFKLKPPKKGFKAKRHGFNEPRPGDWGNREEHINDLLFIFFLNIFFSFDIIKLKRD</sequence>
<proteinExistence type="inferred from homology"/>
<feature type="non-terminal residue" evidence="8">
    <location>
        <position position="1"/>
    </location>
</feature>
<dbReference type="STRING" id="73239.Q7PDM2"/>
<dbReference type="FunCoup" id="Q7PDM2">
    <property type="interactions" value="397"/>
</dbReference>
<feature type="domain" description="Large ribosomal subunit protein uL30 N-terminal eukaryotes" evidence="7">
    <location>
        <begin position="64"/>
        <end position="109"/>
    </location>
</feature>
<dbReference type="InterPro" id="IPR035808">
    <property type="entry name" value="Ribosomal_uL30_euk_arc"/>
</dbReference>
<evidence type="ECO:0000259" key="6">
    <source>
        <dbReference type="Pfam" id="PF00327"/>
    </source>
</evidence>
<accession>Q7PDM2</accession>
<feature type="compositionally biased region" description="Basic and acidic residues" evidence="5">
    <location>
        <begin position="49"/>
        <end position="59"/>
    </location>
</feature>
<comment type="caution">
    <text evidence="8">The sequence shown here is derived from an EMBL/GenBank/DDBJ whole genome shotgun (WGS) entry which is preliminary data.</text>
</comment>
<dbReference type="GO" id="GO:0000463">
    <property type="term" value="P:maturation of LSU-rRNA from tricistronic rRNA transcript (SSU-rRNA, 5.8S rRNA, LSU-rRNA)"/>
    <property type="evidence" value="ECO:0007669"/>
    <property type="project" value="TreeGrafter"/>
</dbReference>
<evidence type="ECO:0000256" key="4">
    <source>
        <dbReference type="SAM" id="Coils"/>
    </source>
</evidence>
<organism evidence="8 9">
    <name type="scientific">Plasmodium yoelii yoelii</name>
    <dbReference type="NCBI Taxonomy" id="73239"/>
    <lineage>
        <taxon>Eukaryota</taxon>
        <taxon>Sar</taxon>
        <taxon>Alveolata</taxon>
        <taxon>Apicomplexa</taxon>
        <taxon>Aconoidasida</taxon>
        <taxon>Haemosporida</taxon>
        <taxon>Plasmodiidae</taxon>
        <taxon>Plasmodium</taxon>
        <taxon>Plasmodium (Vinckeia)</taxon>
    </lineage>
</organism>
<dbReference type="PaxDb" id="73239-Q7PDM2"/>
<gene>
    <name evidence="8" type="ORF">PY05756</name>
</gene>
<feature type="coiled-coil region" evidence="4">
    <location>
        <begin position="71"/>
        <end position="102"/>
    </location>
</feature>
<dbReference type="InterPro" id="IPR016082">
    <property type="entry name" value="Ribosomal_uL30_ferredoxin-like"/>
</dbReference>
<evidence type="ECO:0000256" key="1">
    <source>
        <dbReference type="ARBA" id="ARBA00007594"/>
    </source>
</evidence>
<reference evidence="8 9" key="1">
    <citation type="journal article" date="2002" name="Nature">
        <title>Genome sequence and comparative analysis of the model rodent malaria parasite Plasmodium yoelii yoelii.</title>
        <authorList>
            <person name="Carlton J.M."/>
            <person name="Angiuoli S.V."/>
            <person name="Suh B.B."/>
            <person name="Kooij T.W."/>
            <person name="Pertea M."/>
            <person name="Silva J.C."/>
            <person name="Ermolaeva M.D."/>
            <person name="Allen J.E."/>
            <person name="Selengut J.D."/>
            <person name="Koo H.L."/>
            <person name="Peterson J.D."/>
            <person name="Pop M."/>
            <person name="Kosack D.S."/>
            <person name="Shumway M.F."/>
            <person name="Bidwell S.L."/>
            <person name="Shallom S.J."/>
            <person name="van Aken S.E."/>
            <person name="Riedmuller S.B."/>
            <person name="Feldblyum T.V."/>
            <person name="Cho J.K."/>
            <person name="Quackenbush J."/>
            <person name="Sedegah M."/>
            <person name="Shoaibi A."/>
            <person name="Cummings L.M."/>
            <person name="Florens L."/>
            <person name="Yates J.R."/>
            <person name="Raine J.D."/>
            <person name="Sinden R.E."/>
            <person name="Harris M.A."/>
            <person name="Cunningham D.A."/>
            <person name="Preiser P.R."/>
            <person name="Bergman L.W."/>
            <person name="Vaidya A.B."/>
            <person name="van Lin L.H."/>
            <person name="Janse C.J."/>
            <person name="Waters A.P."/>
            <person name="Smith H.O."/>
            <person name="White O.R."/>
            <person name="Salzberg S.L."/>
            <person name="Venter J.C."/>
            <person name="Fraser C.M."/>
            <person name="Hoffman S.L."/>
            <person name="Gardner M.J."/>
            <person name="Carucci D.J."/>
        </authorList>
    </citation>
    <scope>NUCLEOTIDE SEQUENCE [LARGE SCALE GENOMIC DNA]</scope>
    <source>
        <strain evidence="8 9">17XNL</strain>
    </source>
</reference>
<dbReference type="Proteomes" id="UP000008553">
    <property type="component" value="Unassembled WGS sequence"/>
</dbReference>
<name>Q7PDM2_PLAYO</name>
<dbReference type="EMBL" id="AABL01001867">
    <property type="protein sequence ID" value="EAA17830.1"/>
    <property type="molecule type" value="Genomic_DNA"/>
</dbReference>
<feature type="region of interest" description="Disordered" evidence="5">
    <location>
        <begin position="48"/>
        <end position="69"/>
    </location>
</feature>
<dbReference type="FunFam" id="3.30.1390.20:FF:000004">
    <property type="entry name" value="60S ribosomal protein L7"/>
    <property type="match status" value="1"/>
</dbReference>
<dbReference type="GO" id="GO:0003735">
    <property type="term" value="F:structural constituent of ribosome"/>
    <property type="evidence" value="ECO:0007669"/>
    <property type="project" value="TreeGrafter"/>
</dbReference>
<dbReference type="Pfam" id="PF00327">
    <property type="entry name" value="Ribosomal_L30"/>
    <property type="match status" value="1"/>
</dbReference>
<evidence type="ECO:0000256" key="2">
    <source>
        <dbReference type="ARBA" id="ARBA00022980"/>
    </source>
</evidence>
<dbReference type="Gene3D" id="3.30.1390.20">
    <property type="entry name" value="Ribosomal protein L30, ferredoxin-like fold domain"/>
    <property type="match status" value="1"/>
</dbReference>
<dbReference type="PANTHER" id="PTHR11524">
    <property type="entry name" value="60S RIBOSOMAL PROTEIN L7"/>
    <property type="match status" value="1"/>
</dbReference>
<dbReference type="AlphaFoldDB" id="Q7PDM2"/>
<feature type="domain" description="Large ribosomal subunit protein uL30-like ferredoxin-like fold" evidence="6">
    <location>
        <begin position="114"/>
        <end position="164"/>
    </location>
</feature>
<keyword evidence="9" id="KW-1185">Reference proteome</keyword>
<dbReference type="InParanoid" id="Q7PDM2"/>
<dbReference type="InterPro" id="IPR039699">
    <property type="entry name" value="Ribosomal_uL30"/>
</dbReference>
<protein>
    <submittedName>
        <fullName evidence="8">60S Ribosomal protein L7</fullName>
    </submittedName>
</protein>
<dbReference type="CDD" id="cd01657">
    <property type="entry name" value="Ribosomal_L7_archeal_euk"/>
    <property type="match status" value="1"/>
</dbReference>
<dbReference type="SUPFAM" id="SSF55129">
    <property type="entry name" value="Ribosomal protein L30p/L7e"/>
    <property type="match status" value="1"/>
</dbReference>
<dbReference type="InterPro" id="IPR012988">
    <property type="entry name" value="Ribosomal_uL30_N_euk"/>
</dbReference>
<keyword evidence="4" id="KW-0175">Coiled coil</keyword>
<evidence type="ECO:0000313" key="8">
    <source>
        <dbReference type="EMBL" id="EAA17830.1"/>
    </source>
</evidence>
<keyword evidence="3" id="KW-0687">Ribonucleoprotein</keyword>
<evidence type="ECO:0000313" key="9">
    <source>
        <dbReference type="Proteomes" id="UP000008553"/>
    </source>
</evidence>
<evidence type="ECO:0000259" key="7">
    <source>
        <dbReference type="Pfam" id="PF08079"/>
    </source>
</evidence>
<evidence type="ECO:0000256" key="3">
    <source>
        <dbReference type="ARBA" id="ARBA00023274"/>
    </source>
</evidence>
<dbReference type="GO" id="GO:0003723">
    <property type="term" value="F:RNA binding"/>
    <property type="evidence" value="ECO:0007669"/>
    <property type="project" value="InterPro"/>
</dbReference>
<keyword evidence="2 8" id="KW-0689">Ribosomal protein</keyword>
<dbReference type="Pfam" id="PF08079">
    <property type="entry name" value="Ribosomal_L30_N"/>
    <property type="match status" value="1"/>
</dbReference>
<dbReference type="Gene3D" id="1.10.15.30">
    <property type="match status" value="1"/>
</dbReference>
<dbReference type="InterPro" id="IPR005998">
    <property type="entry name" value="Ribosomal_uL30_euk"/>
</dbReference>
<dbReference type="PANTHER" id="PTHR11524:SF16">
    <property type="entry name" value="LARGE RIBOSOMAL SUBUNIT PROTEIN UL30"/>
    <property type="match status" value="1"/>
</dbReference>
<comment type="similarity">
    <text evidence="1">Belongs to the universal ribosomal protein uL30 family.</text>
</comment>
<evidence type="ECO:0000256" key="5">
    <source>
        <dbReference type="SAM" id="MobiDB-lite"/>
    </source>
</evidence>
<dbReference type="GO" id="GO:0022625">
    <property type="term" value="C:cytosolic large ribosomal subunit"/>
    <property type="evidence" value="ECO:0007669"/>
    <property type="project" value="TreeGrafter"/>
</dbReference>